<accession>A0AA40ENP4</accession>
<evidence type="ECO:0000259" key="6">
    <source>
        <dbReference type="PROSITE" id="PS00028"/>
    </source>
</evidence>
<dbReference type="PANTHER" id="PTHR45641">
    <property type="entry name" value="TETRATRICOPEPTIDE REPEAT PROTEIN (AFU_ORTHOLOGUE AFUA_6G03870)"/>
    <property type="match status" value="1"/>
</dbReference>
<dbReference type="Pfam" id="PF13424">
    <property type="entry name" value="TPR_12"/>
    <property type="match status" value="1"/>
</dbReference>
<dbReference type="SMART" id="SM00028">
    <property type="entry name" value="TPR"/>
    <property type="match status" value="2"/>
</dbReference>
<comment type="caution">
    <text evidence="7">The sequence shown here is derived from an EMBL/GenBank/DDBJ whole genome shotgun (WGS) entry which is preliminary data.</text>
</comment>
<dbReference type="SUPFAM" id="SSF48452">
    <property type="entry name" value="TPR-like"/>
    <property type="match status" value="1"/>
</dbReference>
<evidence type="ECO:0000256" key="1">
    <source>
        <dbReference type="ARBA" id="ARBA00022737"/>
    </source>
</evidence>
<dbReference type="InterPro" id="IPR019734">
    <property type="entry name" value="TPR_rpt"/>
</dbReference>
<organism evidence="7 8">
    <name type="scientific">Schizothecium vesticola</name>
    <dbReference type="NCBI Taxonomy" id="314040"/>
    <lineage>
        <taxon>Eukaryota</taxon>
        <taxon>Fungi</taxon>
        <taxon>Dikarya</taxon>
        <taxon>Ascomycota</taxon>
        <taxon>Pezizomycotina</taxon>
        <taxon>Sordariomycetes</taxon>
        <taxon>Sordariomycetidae</taxon>
        <taxon>Sordariales</taxon>
        <taxon>Schizotheciaceae</taxon>
        <taxon>Schizothecium</taxon>
    </lineage>
</organism>
<dbReference type="AlphaFoldDB" id="A0AA40ENP4"/>
<gene>
    <name evidence="7" type="ORF">B0T18DRAFT_168367</name>
</gene>
<keyword evidence="1" id="KW-0677">Repeat</keyword>
<feature type="coiled-coil region" evidence="4">
    <location>
        <begin position="731"/>
        <end position="778"/>
    </location>
</feature>
<sequence length="870" mass="97705">PWVQTFNHYKEKDFVNHFNAHSETQKRLNRPPGRTYGARYQPPAGKTQQASPSANPSRGDVGKKEEGEEEKQENDGSSLRSLEDQGKDAAARVSDILDKFPPFDLDDVAFSPRAEPNIKCHNCNFKFSTIEERDEHHLSVYCKGSHIVAYCLSIDSSQPRGYKVEKKLVPLDGRMHPPFSNAGNATIYIRRKRKRMSMRKTHPLVPSRCLHCNKIFSTMYELEDHYDWHDDMEFRNKTEKTILEKNESQSKKPEIVTNEIFELGQGTGILMRPLPFSVGTNGNRLYPDKTLAAISYISSEDAEMHIAPNGFPSPIPTHYISIPRGLSFDGVAERMAALDGSSEPKQLWGYEKPLDIAAASQHSGASFGGLKVFGPPGCQRDFTTKIPLQIFGHGRPGLFLATDVFGRRRWLRAPAEAEILKHCMGESISKAVKEEDGAIQLGKIVNPRQDRILDAYIRAFDSLSATAEEESKFLLAAKIGLLAAKIDRFNQAVEFYCTAITLSRKLYGRQHINIFTLINELAVLHENKGLDLDAASLYRRSLTGRLAHHGLAHADVFMTMQELGTVNIRMKNYPAARMLLEKAYIGYENLSPPDERMTLLTPSNLASTFLAMGWDDDARLILEPAIPRMSVCLGLKDSVLAHAICNLLQCLRGPDISAEVRGILDQYEEADWEPAMDALRCFANFLASRRRLGESERLYRKVFEWRKSRFGNSDPQVVETLYSAGTCLYRLQRLEEALNDFDEVVRLAKSLLGQQALLSSAERMAAATQQHLKRLREEDTLWAAGTSGPCVCKQIASQRCPVCKIQRICSPRCSAIHKAQRDCCPSVIPVQSRSVVRMAYSAYELEAQMRDVFTQDPLVLGTPTLVSSEA</sequence>
<feature type="repeat" description="TPR" evidence="3">
    <location>
        <begin position="718"/>
        <end position="751"/>
    </location>
</feature>
<feature type="domain" description="C2H2-type" evidence="6">
    <location>
        <begin position="209"/>
        <end position="229"/>
    </location>
</feature>
<feature type="non-terminal residue" evidence="7">
    <location>
        <position position="870"/>
    </location>
</feature>
<proteinExistence type="predicted"/>
<dbReference type="EMBL" id="JAUKUD010000005">
    <property type="protein sequence ID" value="KAK0742668.1"/>
    <property type="molecule type" value="Genomic_DNA"/>
</dbReference>
<keyword evidence="4" id="KW-0175">Coiled coil</keyword>
<reference evidence="7" key="1">
    <citation type="submission" date="2023-06" db="EMBL/GenBank/DDBJ databases">
        <title>Genome-scale phylogeny and comparative genomics of the fungal order Sordariales.</title>
        <authorList>
            <consortium name="Lawrence Berkeley National Laboratory"/>
            <person name="Hensen N."/>
            <person name="Bonometti L."/>
            <person name="Westerberg I."/>
            <person name="Brannstrom I.O."/>
            <person name="Guillou S."/>
            <person name="Cros-Aarteil S."/>
            <person name="Calhoun S."/>
            <person name="Haridas S."/>
            <person name="Kuo A."/>
            <person name="Mondo S."/>
            <person name="Pangilinan J."/>
            <person name="Riley R."/>
            <person name="LaButti K."/>
            <person name="Andreopoulos B."/>
            <person name="Lipzen A."/>
            <person name="Chen C."/>
            <person name="Yanf M."/>
            <person name="Daum C."/>
            <person name="Ng V."/>
            <person name="Clum A."/>
            <person name="Steindorff A."/>
            <person name="Ohm R."/>
            <person name="Martin F."/>
            <person name="Silar P."/>
            <person name="Natvig D."/>
            <person name="Lalanne C."/>
            <person name="Gautier V."/>
            <person name="Ament-velasquez S.L."/>
            <person name="Kruys A."/>
            <person name="Hutchinson M.I."/>
            <person name="Powell A.J."/>
            <person name="Barry K."/>
            <person name="Miller A.N."/>
            <person name="Grigoriev I.V."/>
            <person name="Debuchy R."/>
            <person name="Gladieux P."/>
            <person name="Thoren M.H."/>
            <person name="Johannesson H."/>
        </authorList>
    </citation>
    <scope>NUCLEOTIDE SEQUENCE</scope>
    <source>
        <strain evidence="7">SMH3187-1</strain>
    </source>
</reference>
<feature type="region of interest" description="Disordered" evidence="5">
    <location>
        <begin position="17"/>
        <end position="87"/>
    </location>
</feature>
<dbReference type="Gene3D" id="1.25.40.10">
    <property type="entry name" value="Tetratricopeptide repeat domain"/>
    <property type="match status" value="2"/>
</dbReference>
<protein>
    <recommendedName>
        <fullName evidence="6">C2H2-type domain-containing protein</fullName>
    </recommendedName>
</protein>
<keyword evidence="2 3" id="KW-0802">TPR repeat</keyword>
<evidence type="ECO:0000256" key="4">
    <source>
        <dbReference type="SAM" id="Coils"/>
    </source>
</evidence>
<dbReference type="Proteomes" id="UP001172155">
    <property type="component" value="Unassembled WGS sequence"/>
</dbReference>
<evidence type="ECO:0000256" key="3">
    <source>
        <dbReference type="PROSITE-ProRule" id="PRU00339"/>
    </source>
</evidence>
<feature type="compositionally biased region" description="Polar residues" evidence="5">
    <location>
        <begin position="46"/>
        <end position="56"/>
    </location>
</feature>
<dbReference type="PROSITE" id="PS00028">
    <property type="entry name" value="ZINC_FINGER_C2H2_1"/>
    <property type="match status" value="1"/>
</dbReference>
<keyword evidence="8" id="KW-1185">Reference proteome</keyword>
<evidence type="ECO:0000256" key="2">
    <source>
        <dbReference type="ARBA" id="ARBA00022803"/>
    </source>
</evidence>
<dbReference type="InterPro" id="IPR011990">
    <property type="entry name" value="TPR-like_helical_dom_sf"/>
</dbReference>
<evidence type="ECO:0000313" key="8">
    <source>
        <dbReference type="Proteomes" id="UP001172155"/>
    </source>
</evidence>
<evidence type="ECO:0000313" key="7">
    <source>
        <dbReference type="EMBL" id="KAK0742668.1"/>
    </source>
</evidence>
<evidence type="ECO:0000256" key="5">
    <source>
        <dbReference type="SAM" id="MobiDB-lite"/>
    </source>
</evidence>
<dbReference type="PANTHER" id="PTHR45641:SF19">
    <property type="entry name" value="NEPHROCYSTIN-3"/>
    <property type="match status" value="1"/>
</dbReference>
<dbReference type="PROSITE" id="PS50005">
    <property type="entry name" value="TPR"/>
    <property type="match status" value="1"/>
</dbReference>
<name>A0AA40ENP4_9PEZI</name>
<dbReference type="InterPro" id="IPR013087">
    <property type="entry name" value="Znf_C2H2_type"/>
</dbReference>